<evidence type="ECO:0000313" key="8">
    <source>
        <dbReference type="EMBL" id="QLY32202.1"/>
    </source>
</evidence>
<name>A0A7D6VDV8_9NOCA</name>
<evidence type="ECO:0000256" key="1">
    <source>
        <dbReference type="ARBA" id="ARBA00001163"/>
    </source>
</evidence>
<gene>
    <name evidence="8" type="primary">uraD</name>
    <name evidence="8" type="ORF">H0264_07990</name>
</gene>
<evidence type="ECO:0000256" key="5">
    <source>
        <dbReference type="ARBA" id="ARBA00022793"/>
    </source>
</evidence>
<dbReference type="InterPro" id="IPR017595">
    <property type="entry name" value="OHCU_decarboxylase-2"/>
</dbReference>
<keyword evidence="6 8" id="KW-0456">Lyase</keyword>
<keyword evidence="9" id="KW-1185">Reference proteome</keyword>
<evidence type="ECO:0000256" key="6">
    <source>
        <dbReference type="ARBA" id="ARBA00023239"/>
    </source>
</evidence>
<feature type="domain" description="Oxo-4-hydroxy-4-carboxy-5-ureidoimidazoline decarboxylase" evidence="7">
    <location>
        <begin position="13"/>
        <end position="160"/>
    </location>
</feature>
<dbReference type="InterPro" id="IPR018020">
    <property type="entry name" value="OHCU_decarboxylase"/>
</dbReference>
<dbReference type="NCBIfam" id="NF010372">
    <property type="entry name" value="PRK13798.1"/>
    <property type="match status" value="1"/>
</dbReference>
<keyword evidence="4" id="KW-0659">Purine metabolism</keyword>
<dbReference type="EC" id="4.1.1.97" evidence="3"/>
<keyword evidence="5" id="KW-0210">Decarboxylase</keyword>
<organism evidence="8 9">
    <name type="scientific">Nocardia huaxiensis</name>
    <dbReference type="NCBI Taxonomy" id="2755382"/>
    <lineage>
        <taxon>Bacteria</taxon>
        <taxon>Bacillati</taxon>
        <taxon>Actinomycetota</taxon>
        <taxon>Actinomycetes</taxon>
        <taxon>Mycobacteriales</taxon>
        <taxon>Nocardiaceae</taxon>
        <taxon>Nocardia</taxon>
    </lineage>
</organism>
<dbReference type="InterPro" id="IPR036778">
    <property type="entry name" value="OHCU_decarboxylase_sf"/>
</dbReference>
<evidence type="ECO:0000256" key="2">
    <source>
        <dbReference type="ARBA" id="ARBA00004754"/>
    </source>
</evidence>
<comment type="pathway">
    <text evidence="2">Purine metabolism; urate degradation; (S)-allantoin from urate: step 3/3.</text>
</comment>
<evidence type="ECO:0000256" key="3">
    <source>
        <dbReference type="ARBA" id="ARBA00012257"/>
    </source>
</evidence>
<dbReference type="GO" id="GO:0006144">
    <property type="term" value="P:purine nucleobase metabolic process"/>
    <property type="evidence" value="ECO:0007669"/>
    <property type="project" value="UniProtKB-KW"/>
</dbReference>
<accession>A0A7D6VDV8</accession>
<dbReference type="AlphaFoldDB" id="A0A7D6VDV8"/>
<protein>
    <recommendedName>
        <fullName evidence="3">2-oxo-4-hydroxy-4-carboxy-5-ureidoimidazoline decarboxylase</fullName>
        <ecNumber evidence="3">4.1.1.97</ecNumber>
    </recommendedName>
</protein>
<sequence length="169" mass="17999">MTDTEIGLNEFAALPEPAAIRALLACCSSPAWAAGVAARRPYRDLAGLLETADAVLNEVSEAEIDLALAGHPRIGDRPDSANSAREQAGMATADAAVRAAIAAGNRSYEQRFGHVYLVCATGKTPAELLAILESRLGNVPADERRIVRAELAKINRIRLRRMIGEGQEP</sequence>
<dbReference type="Gene3D" id="1.10.3330.10">
    <property type="entry name" value="Oxo-4-hydroxy-4-carboxy-5-ureidoimidazoline decarboxylase"/>
    <property type="match status" value="1"/>
</dbReference>
<dbReference type="Proteomes" id="UP000515512">
    <property type="component" value="Chromosome"/>
</dbReference>
<dbReference type="RefSeq" id="WP_181583375.1">
    <property type="nucleotide sequence ID" value="NZ_CP059399.1"/>
</dbReference>
<dbReference type="NCBIfam" id="TIGR03180">
    <property type="entry name" value="UraD_2"/>
    <property type="match status" value="1"/>
</dbReference>
<dbReference type="GO" id="GO:0019628">
    <property type="term" value="P:urate catabolic process"/>
    <property type="evidence" value="ECO:0007669"/>
    <property type="project" value="TreeGrafter"/>
</dbReference>
<dbReference type="PANTHER" id="PTHR43466:SF1">
    <property type="entry name" value="2-OXO-4-HYDROXY-4-CARBOXY-5-UREIDOIMIDAZOLINE DECARBOXYLASE-RELATED"/>
    <property type="match status" value="1"/>
</dbReference>
<dbReference type="KEGG" id="nhu:H0264_07990"/>
<comment type="catalytic activity">
    <reaction evidence="1">
        <text>5-hydroxy-2-oxo-4-ureido-2,5-dihydro-1H-imidazole-5-carboxylate + H(+) = (S)-allantoin + CO2</text>
        <dbReference type="Rhea" id="RHEA:26301"/>
        <dbReference type="ChEBI" id="CHEBI:15378"/>
        <dbReference type="ChEBI" id="CHEBI:15678"/>
        <dbReference type="ChEBI" id="CHEBI:16526"/>
        <dbReference type="ChEBI" id="CHEBI:58639"/>
        <dbReference type="EC" id="4.1.1.97"/>
    </reaction>
</comment>
<dbReference type="PANTHER" id="PTHR43466">
    <property type="entry name" value="2-OXO-4-HYDROXY-4-CARBOXY-5-UREIDOIMIDAZOLINE DECARBOXYLASE-RELATED"/>
    <property type="match status" value="1"/>
</dbReference>
<dbReference type="EMBL" id="CP059399">
    <property type="protein sequence ID" value="QLY32202.1"/>
    <property type="molecule type" value="Genomic_DNA"/>
</dbReference>
<dbReference type="Pfam" id="PF09349">
    <property type="entry name" value="OHCU_decarbox"/>
    <property type="match status" value="1"/>
</dbReference>
<reference evidence="8 9" key="1">
    <citation type="submission" date="2020-07" db="EMBL/GenBank/DDBJ databases">
        <authorList>
            <person name="Zhuang K."/>
            <person name="Ran Y."/>
        </authorList>
    </citation>
    <scope>NUCLEOTIDE SEQUENCE [LARGE SCALE GENOMIC DNA]</scope>
    <source>
        <strain evidence="8 9">WCH-YHL-001</strain>
    </source>
</reference>
<evidence type="ECO:0000256" key="4">
    <source>
        <dbReference type="ARBA" id="ARBA00022631"/>
    </source>
</evidence>
<dbReference type="GO" id="GO:0051997">
    <property type="term" value="F:2-oxo-4-hydroxy-4-carboxy-5-ureidoimidazoline decarboxylase activity"/>
    <property type="evidence" value="ECO:0007669"/>
    <property type="project" value="UniProtKB-EC"/>
</dbReference>
<evidence type="ECO:0000259" key="7">
    <source>
        <dbReference type="Pfam" id="PF09349"/>
    </source>
</evidence>
<dbReference type="SUPFAM" id="SSF158694">
    <property type="entry name" value="UraD-Like"/>
    <property type="match status" value="1"/>
</dbReference>
<proteinExistence type="predicted"/>
<evidence type="ECO:0000313" key="9">
    <source>
        <dbReference type="Proteomes" id="UP000515512"/>
    </source>
</evidence>